<comment type="function">
    <text evidence="8">Part of the phosphoribosylformylglycinamidine synthase complex involved in the purines biosynthetic pathway. Catalyzes the ATP-dependent conversion of formylglycinamide ribonucleotide (FGAR) and glutamine to yield formylglycinamidine ribonucleotide (FGAM) and glutamate. The FGAM synthase complex is composed of three subunits. PurQ produces an ammonia molecule by converting glutamine to glutamate. PurL transfers the ammonia molecule to FGAR to form FGAM in an ATP-dependent manner. PurS interacts with PurQ and PurL and is thought to assist in the transfer of the ammonia molecule from PurQ to PurL.</text>
</comment>
<comment type="catalytic activity">
    <reaction evidence="8">
        <text>L-glutamine + H2O = L-glutamate + NH4(+)</text>
        <dbReference type="Rhea" id="RHEA:15889"/>
        <dbReference type="ChEBI" id="CHEBI:15377"/>
        <dbReference type="ChEBI" id="CHEBI:28938"/>
        <dbReference type="ChEBI" id="CHEBI:29985"/>
        <dbReference type="ChEBI" id="CHEBI:58359"/>
        <dbReference type="EC" id="3.5.1.2"/>
    </reaction>
</comment>
<evidence type="ECO:0000256" key="3">
    <source>
        <dbReference type="ARBA" id="ARBA00022741"/>
    </source>
</evidence>
<evidence type="ECO:0000256" key="1">
    <source>
        <dbReference type="ARBA" id="ARBA00022490"/>
    </source>
</evidence>
<protein>
    <recommendedName>
        <fullName evidence="8">Phosphoribosylformylglycinamidine synthase subunit PurQ</fullName>
        <shortName evidence="8">FGAM synthase</shortName>
        <ecNumber evidence="8">6.3.5.3</ecNumber>
    </recommendedName>
    <alternativeName>
        <fullName evidence="8">Formylglycinamide ribonucleotide amidotransferase subunit I</fullName>
        <shortName evidence="8">FGAR amidotransferase I</shortName>
        <shortName evidence="8">FGAR-AT I</shortName>
    </alternativeName>
    <alternativeName>
        <fullName evidence="8">Glutaminase PurQ</fullName>
        <ecNumber evidence="8">3.5.1.2</ecNumber>
    </alternativeName>
    <alternativeName>
        <fullName evidence="8">Phosphoribosylformylglycinamidine synthase subunit I</fullName>
    </alternativeName>
</protein>
<feature type="active site" description="Nucleophile" evidence="8">
    <location>
        <position position="87"/>
    </location>
</feature>
<organism evidence="9 10">
    <name type="scientific">Zavarzinia aquatilis</name>
    <dbReference type="NCBI Taxonomy" id="2211142"/>
    <lineage>
        <taxon>Bacteria</taxon>
        <taxon>Pseudomonadati</taxon>
        <taxon>Pseudomonadota</taxon>
        <taxon>Alphaproteobacteria</taxon>
        <taxon>Rhodospirillales</taxon>
        <taxon>Zavarziniaceae</taxon>
        <taxon>Zavarzinia</taxon>
    </lineage>
</organism>
<keyword evidence="6 8" id="KW-0067">ATP-binding</keyword>
<dbReference type="PIRSF" id="PIRSF001586">
    <property type="entry name" value="FGAM_synth_I"/>
    <property type="match status" value="1"/>
</dbReference>
<keyword evidence="3 8" id="KW-0547">Nucleotide-binding</keyword>
<evidence type="ECO:0000256" key="8">
    <source>
        <dbReference type="HAMAP-Rule" id="MF_00421"/>
    </source>
</evidence>
<evidence type="ECO:0000256" key="7">
    <source>
        <dbReference type="ARBA" id="ARBA00022962"/>
    </source>
</evidence>
<dbReference type="EMBL" id="QGLE01000001">
    <property type="protein sequence ID" value="PWR25640.1"/>
    <property type="molecule type" value="Genomic_DNA"/>
</dbReference>
<dbReference type="AlphaFoldDB" id="A0A317EHV1"/>
<evidence type="ECO:0000256" key="6">
    <source>
        <dbReference type="ARBA" id="ARBA00022840"/>
    </source>
</evidence>
<dbReference type="SMART" id="SM01211">
    <property type="entry name" value="GATase_5"/>
    <property type="match status" value="1"/>
</dbReference>
<gene>
    <name evidence="8" type="primary">purQ</name>
    <name evidence="9" type="ORF">DKG74_01365</name>
</gene>
<dbReference type="GO" id="GO:0005737">
    <property type="term" value="C:cytoplasm"/>
    <property type="evidence" value="ECO:0007669"/>
    <property type="project" value="UniProtKB-SubCell"/>
</dbReference>
<evidence type="ECO:0000256" key="2">
    <source>
        <dbReference type="ARBA" id="ARBA00022598"/>
    </source>
</evidence>
<comment type="pathway">
    <text evidence="8">Purine metabolism; IMP biosynthesis via de novo pathway; 5-amino-1-(5-phospho-D-ribosyl)imidazole from N(2)-formyl-N(1)-(5-phospho-D-ribosyl)glycinamide: step 1/2.</text>
</comment>
<comment type="caution">
    <text evidence="9">The sequence shown here is derived from an EMBL/GenBank/DDBJ whole genome shotgun (WGS) entry which is preliminary data.</text>
</comment>
<comment type="subcellular location">
    <subcellularLocation>
        <location evidence="8">Cytoplasm</location>
    </subcellularLocation>
</comment>
<keyword evidence="4 8" id="KW-0658">Purine biosynthesis</keyword>
<keyword evidence="2 8" id="KW-0436">Ligase</keyword>
<dbReference type="EC" id="3.5.1.2" evidence="8"/>
<dbReference type="EC" id="6.3.5.3" evidence="8"/>
<dbReference type="NCBIfam" id="TIGR01737">
    <property type="entry name" value="FGAM_synth_I"/>
    <property type="match status" value="1"/>
</dbReference>
<dbReference type="PANTHER" id="PTHR47552">
    <property type="entry name" value="PHOSPHORIBOSYLFORMYLGLYCINAMIDINE SYNTHASE SUBUNIT PURQ"/>
    <property type="match status" value="1"/>
</dbReference>
<dbReference type="GO" id="GO:0004642">
    <property type="term" value="F:phosphoribosylformylglycinamidine synthase activity"/>
    <property type="evidence" value="ECO:0007669"/>
    <property type="project" value="UniProtKB-UniRule"/>
</dbReference>
<keyword evidence="10" id="KW-1185">Reference proteome</keyword>
<dbReference type="SUPFAM" id="SSF52317">
    <property type="entry name" value="Class I glutamine amidotransferase-like"/>
    <property type="match status" value="1"/>
</dbReference>
<keyword evidence="7 8" id="KW-0315">Glutamine amidotransferase</keyword>
<dbReference type="Gene3D" id="3.40.50.880">
    <property type="match status" value="1"/>
</dbReference>
<comment type="catalytic activity">
    <reaction evidence="8">
        <text>N(2)-formyl-N(1)-(5-phospho-beta-D-ribosyl)glycinamide + L-glutamine + ATP + H2O = 2-formamido-N(1)-(5-O-phospho-beta-D-ribosyl)acetamidine + L-glutamate + ADP + phosphate + H(+)</text>
        <dbReference type="Rhea" id="RHEA:17129"/>
        <dbReference type="ChEBI" id="CHEBI:15377"/>
        <dbReference type="ChEBI" id="CHEBI:15378"/>
        <dbReference type="ChEBI" id="CHEBI:29985"/>
        <dbReference type="ChEBI" id="CHEBI:30616"/>
        <dbReference type="ChEBI" id="CHEBI:43474"/>
        <dbReference type="ChEBI" id="CHEBI:58359"/>
        <dbReference type="ChEBI" id="CHEBI:147286"/>
        <dbReference type="ChEBI" id="CHEBI:147287"/>
        <dbReference type="ChEBI" id="CHEBI:456216"/>
        <dbReference type="EC" id="6.3.5.3"/>
    </reaction>
</comment>
<evidence type="ECO:0000313" key="9">
    <source>
        <dbReference type="EMBL" id="PWR25640.1"/>
    </source>
</evidence>
<dbReference type="GO" id="GO:0006189">
    <property type="term" value="P:'de novo' IMP biosynthetic process"/>
    <property type="evidence" value="ECO:0007669"/>
    <property type="project" value="UniProtKB-UniRule"/>
</dbReference>
<name>A0A317EHV1_9PROT</name>
<dbReference type="PROSITE" id="PS51273">
    <property type="entry name" value="GATASE_TYPE_1"/>
    <property type="match status" value="1"/>
</dbReference>
<dbReference type="NCBIfam" id="NF002957">
    <property type="entry name" value="PRK03619.1"/>
    <property type="match status" value="1"/>
</dbReference>
<reference evidence="9 10" key="1">
    <citation type="submission" date="2018-05" db="EMBL/GenBank/DDBJ databases">
        <title>Zavarzinia sp. HR-AS.</title>
        <authorList>
            <person name="Lee Y."/>
            <person name="Jeon C.O."/>
        </authorList>
    </citation>
    <scope>NUCLEOTIDE SEQUENCE [LARGE SCALE GENOMIC DNA]</scope>
    <source>
        <strain evidence="9 10">HR-AS</strain>
    </source>
</reference>
<accession>A0A317EHV1</accession>
<dbReference type="PANTHER" id="PTHR47552:SF1">
    <property type="entry name" value="PHOSPHORIBOSYLFORMYLGLYCINAMIDINE SYNTHASE SUBUNIT PURQ"/>
    <property type="match status" value="1"/>
</dbReference>
<dbReference type="RefSeq" id="WP_109901822.1">
    <property type="nucleotide sequence ID" value="NZ_QGLE01000001.1"/>
</dbReference>
<dbReference type="OrthoDB" id="9804441at2"/>
<proteinExistence type="inferred from homology"/>
<keyword evidence="5 8" id="KW-0378">Hydrolase</keyword>
<dbReference type="InterPro" id="IPR029062">
    <property type="entry name" value="Class_I_gatase-like"/>
</dbReference>
<dbReference type="CDD" id="cd01740">
    <property type="entry name" value="GATase1_FGAR_AT"/>
    <property type="match status" value="1"/>
</dbReference>
<keyword evidence="1 8" id="KW-0963">Cytoplasm</keyword>
<dbReference type="HAMAP" id="MF_00421">
    <property type="entry name" value="PurQ"/>
    <property type="match status" value="1"/>
</dbReference>
<evidence type="ECO:0000256" key="4">
    <source>
        <dbReference type="ARBA" id="ARBA00022755"/>
    </source>
</evidence>
<dbReference type="GO" id="GO:0005524">
    <property type="term" value="F:ATP binding"/>
    <property type="evidence" value="ECO:0007669"/>
    <property type="project" value="UniProtKB-KW"/>
</dbReference>
<feature type="active site" evidence="8">
    <location>
        <position position="206"/>
    </location>
</feature>
<dbReference type="Pfam" id="PF13507">
    <property type="entry name" value="GATase_5"/>
    <property type="match status" value="1"/>
</dbReference>
<dbReference type="Proteomes" id="UP000245461">
    <property type="component" value="Unassembled WGS sequence"/>
</dbReference>
<evidence type="ECO:0000313" key="10">
    <source>
        <dbReference type="Proteomes" id="UP000245461"/>
    </source>
</evidence>
<dbReference type="UniPathway" id="UPA00074">
    <property type="reaction ID" value="UER00128"/>
</dbReference>
<evidence type="ECO:0000256" key="5">
    <source>
        <dbReference type="ARBA" id="ARBA00022801"/>
    </source>
</evidence>
<dbReference type="InterPro" id="IPR010075">
    <property type="entry name" value="PRibForGlyAmidine_synth_PurQ"/>
</dbReference>
<comment type="subunit">
    <text evidence="8">Part of the FGAM synthase complex composed of 1 PurL, 1 PurQ and 2 PurS subunits.</text>
</comment>
<feature type="active site" evidence="8">
    <location>
        <position position="204"/>
    </location>
</feature>
<dbReference type="GO" id="GO:0004359">
    <property type="term" value="F:glutaminase activity"/>
    <property type="evidence" value="ECO:0007669"/>
    <property type="project" value="UniProtKB-EC"/>
</dbReference>
<sequence length="230" mass="24504">MKAAVVVFPGSNRERDVALALKRASYTTPAYVWHGDTELPAGTDLVVLPGGFSYGDYLRCGAMASLSPIMRAVKDHAARGGHVIGICNGFQILAETGLVPGVLMRNASLRFVCRDVHLKVETTDSAFTGSYLPGQVIRVPVAHAEGNYFADDETLKRLEGEGRVAFRYCTEAGEIAPEASPNGAIRNIAGVLNEKRNVLGMMPHPENMTETVVGGTDGALLFDSLAKALA</sequence>